<accession>E9G300</accession>
<evidence type="ECO:0000256" key="9">
    <source>
        <dbReference type="ARBA" id="ARBA00022990"/>
    </source>
</evidence>
<dbReference type="Pfam" id="PF16413">
    <property type="entry name" value="Mlh1_C"/>
    <property type="match status" value="1"/>
</dbReference>
<evidence type="ECO:0000256" key="13">
    <source>
        <dbReference type="ARBA" id="ARBA00071080"/>
    </source>
</evidence>
<evidence type="ECO:0000256" key="15">
    <source>
        <dbReference type="ARBA" id="ARBA00082865"/>
    </source>
</evidence>
<evidence type="ECO:0000256" key="8">
    <source>
        <dbReference type="ARBA" id="ARBA00022840"/>
    </source>
</evidence>
<proteinExistence type="inferred from homology"/>
<dbReference type="InterPro" id="IPR036890">
    <property type="entry name" value="HATPase_C_sf"/>
</dbReference>
<evidence type="ECO:0000256" key="12">
    <source>
        <dbReference type="ARBA" id="ARBA00023306"/>
    </source>
</evidence>
<dbReference type="InterPro" id="IPR014721">
    <property type="entry name" value="Ribsml_uS5_D2-typ_fold_subgr"/>
</dbReference>
<evidence type="ECO:0000256" key="2">
    <source>
        <dbReference type="ARBA" id="ARBA00004286"/>
    </source>
</evidence>
<keyword evidence="12" id="KW-0131">Cell cycle</keyword>
<dbReference type="OrthoDB" id="10263226at2759"/>
<dbReference type="GO" id="GO:0140664">
    <property type="term" value="F:ATP-dependent DNA damage sensor activity"/>
    <property type="evidence" value="ECO:0007669"/>
    <property type="project" value="InterPro"/>
</dbReference>
<keyword evidence="10" id="KW-0234">DNA repair</keyword>
<dbReference type="FunCoup" id="E9G300">
    <property type="interactions" value="1176"/>
</dbReference>
<dbReference type="CDD" id="cd16926">
    <property type="entry name" value="HATPase_MutL-MLH-PMS-like"/>
    <property type="match status" value="1"/>
</dbReference>
<dbReference type="GO" id="GO:0016887">
    <property type="term" value="F:ATP hydrolysis activity"/>
    <property type="evidence" value="ECO:0000318"/>
    <property type="project" value="GO_Central"/>
</dbReference>
<dbReference type="SUPFAM" id="SSF55874">
    <property type="entry name" value="ATPase domain of HSP90 chaperone/DNA topoisomerase II/histidine kinase"/>
    <property type="match status" value="1"/>
</dbReference>
<dbReference type="InterPro" id="IPR020568">
    <property type="entry name" value="Ribosomal_Su5_D2-typ_SF"/>
</dbReference>
<reference evidence="17 18" key="1">
    <citation type="journal article" date="2011" name="Science">
        <title>The ecoresponsive genome of Daphnia pulex.</title>
        <authorList>
            <person name="Colbourne J.K."/>
            <person name="Pfrender M.E."/>
            <person name="Gilbert D."/>
            <person name="Thomas W.K."/>
            <person name="Tucker A."/>
            <person name="Oakley T.H."/>
            <person name="Tokishita S."/>
            <person name="Aerts A."/>
            <person name="Arnold G.J."/>
            <person name="Basu M.K."/>
            <person name="Bauer D.J."/>
            <person name="Caceres C.E."/>
            <person name="Carmel L."/>
            <person name="Casola C."/>
            <person name="Choi J.H."/>
            <person name="Detter J.C."/>
            <person name="Dong Q."/>
            <person name="Dusheyko S."/>
            <person name="Eads B.D."/>
            <person name="Frohlich T."/>
            <person name="Geiler-Samerotte K.A."/>
            <person name="Gerlach D."/>
            <person name="Hatcher P."/>
            <person name="Jogdeo S."/>
            <person name="Krijgsveld J."/>
            <person name="Kriventseva E.V."/>
            <person name="Kultz D."/>
            <person name="Laforsch C."/>
            <person name="Lindquist E."/>
            <person name="Lopez J."/>
            <person name="Manak J.R."/>
            <person name="Muller J."/>
            <person name="Pangilinan J."/>
            <person name="Patwardhan R.P."/>
            <person name="Pitluck S."/>
            <person name="Pritham E.J."/>
            <person name="Rechtsteiner A."/>
            <person name="Rho M."/>
            <person name="Rogozin I.B."/>
            <person name="Sakarya O."/>
            <person name="Salamov A."/>
            <person name="Schaack S."/>
            <person name="Shapiro H."/>
            <person name="Shiga Y."/>
            <person name="Skalitzky C."/>
            <person name="Smith Z."/>
            <person name="Souvorov A."/>
            <person name="Sung W."/>
            <person name="Tang Z."/>
            <person name="Tsuchiya D."/>
            <person name="Tu H."/>
            <person name="Vos H."/>
            <person name="Wang M."/>
            <person name="Wolf Y.I."/>
            <person name="Yamagata H."/>
            <person name="Yamada T."/>
            <person name="Ye Y."/>
            <person name="Shaw J.R."/>
            <person name="Andrews J."/>
            <person name="Crease T.J."/>
            <person name="Tang H."/>
            <person name="Lucas S.M."/>
            <person name="Robertson H.M."/>
            <person name="Bork P."/>
            <person name="Koonin E.V."/>
            <person name="Zdobnov E.M."/>
            <person name="Grigoriev I.V."/>
            <person name="Lynch M."/>
            <person name="Boore J.L."/>
        </authorList>
    </citation>
    <scope>NUCLEOTIDE SEQUENCE [LARGE SCALE GENOMIC DNA]</scope>
</reference>
<dbReference type="Gene3D" id="3.30.230.10">
    <property type="match status" value="1"/>
</dbReference>
<keyword evidence="8" id="KW-0067">ATP-binding</keyword>
<dbReference type="FunFam" id="3.30.565.10:FF:000034">
    <property type="entry name" value="DNA mismatch repair protein mlh1, putative"/>
    <property type="match status" value="1"/>
</dbReference>
<dbReference type="PANTHER" id="PTHR10073:SF12">
    <property type="entry name" value="DNA MISMATCH REPAIR PROTEIN MLH1"/>
    <property type="match status" value="1"/>
</dbReference>
<dbReference type="PANTHER" id="PTHR10073">
    <property type="entry name" value="DNA MISMATCH REPAIR PROTEIN MLH, PMS, MUTL"/>
    <property type="match status" value="1"/>
</dbReference>
<dbReference type="SMART" id="SM01340">
    <property type="entry name" value="DNA_mis_repair"/>
    <property type="match status" value="1"/>
</dbReference>
<dbReference type="Pfam" id="PF01119">
    <property type="entry name" value="DNA_mis_repair"/>
    <property type="match status" value="1"/>
</dbReference>
<evidence type="ECO:0000256" key="14">
    <source>
        <dbReference type="ARBA" id="ARBA00072852"/>
    </source>
</evidence>
<dbReference type="HOGENOM" id="CLU_004131_2_0_1"/>
<evidence type="ECO:0000256" key="3">
    <source>
        <dbReference type="ARBA" id="ARBA00006082"/>
    </source>
</evidence>
<dbReference type="PROSITE" id="PS00058">
    <property type="entry name" value="DNA_MISMATCH_REPAIR_1"/>
    <property type="match status" value="1"/>
</dbReference>
<dbReference type="Pfam" id="PF13589">
    <property type="entry name" value="HATPase_c_3"/>
    <property type="match status" value="1"/>
</dbReference>
<name>E9G300_DAPPU</name>
<evidence type="ECO:0000259" key="16">
    <source>
        <dbReference type="SMART" id="SM01340"/>
    </source>
</evidence>
<evidence type="ECO:0000256" key="1">
    <source>
        <dbReference type="ARBA" id="ARBA00004123"/>
    </source>
</evidence>
<evidence type="ECO:0000256" key="4">
    <source>
        <dbReference type="ARBA" id="ARBA00022454"/>
    </source>
</evidence>
<dbReference type="AlphaFoldDB" id="E9G300"/>
<dbReference type="InterPro" id="IPR038973">
    <property type="entry name" value="MutL/Mlh/Pms-like"/>
</dbReference>
<dbReference type="InParanoid" id="E9G300"/>
<dbReference type="GO" id="GO:0031981">
    <property type="term" value="C:nuclear lumen"/>
    <property type="evidence" value="ECO:0007669"/>
    <property type="project" value="UniProtKB-ARBA"/>
</dbReference>
<evidence type="ECO:0000256" key="6">
    <source>
        <dbReference type="ARBA" id="ARBA00022741"/>
    </source>
</evidence>
<dbReference type="InterPro" id="IPR032189">
    <property type="entry name" value="Mlh1_C"/>
</dbReference>
<dbReference type="FunFam" id="3.30.230.10:FF:000014">
    <property type="entry name" value="DNA mismatch repair protein Mlh1"/>
    <property type="match status" value="1"/>
</dbReference>
<evidence type="ECO:0000313" key="17">
    <source>
        <dbReference type="EMBL" id="EFX86130.1"/>
    </source>
</evidence>
<evidence type="ECO:0000313" key="18">
    <source>
        <dbReference type="Proteomes" id="UP000000305"/>
    </source>
</evidence>
<dbReference type="eggNOG" id="KOG1979">
    <property type="taxonomic scope" value="Eukaryota"/>
</dbReference>
<dbReference type="GO" id="GO:0005694">
    <property type="term" value="C:chromosome"/>
    <property type="evidence" value="ECO:0007669"/>
    <property type="project" value="UniProtKB-SubCell"/>
</dbReference>
<dbReference type="GO" id="GO:0030983">
    <property type="term" value="F:mismatched DNA binding"/>
    <property type="evidence" value="ECO:0007669"/>
    <property type="project" value="InterPro"/>
</dbReference>
<dbReference type="KEGG" id="dpx:DAPPUDRAFT_308451"/>
<evidence type="ECO:0000256" key="5">
    <source>
        <dbReference type="ARBA" id="ARBA00022553"/>
    </source>
</evidence>
<keyword evidence="11" id="KW-0539">Nucleus</keyword>
<gene>
    <name evidence="17" type="ORF">DAPPUDRAFT_308451</name>
</gene>
<dbReference type="GO" id="GO:0006298">
    <property type="term" value="P:mismatch repair"/>
    <property type="evidence" value="ECO:0000318"/>
    <property type="project" value="GO_Central"/>
</dbReference>
<dbReference type="Gene3D" id="3.30.565.10">
    <property type="entry name" value="Histidine kinase-like ATPase, C-terminal domain"/>
    <property type="match status" value="1"/>
</dbReference>
<feature type="domain" description="DNA mismatch repair protein S5" evidence="16">
    <location>
        <begin position="219"/>
        <end position="338"/>
    </location>
</feature>
<comment type="similarity">
    <text evidence="3">Belongs to the DNA mismatch repair MutL/HexB family.</text>
</comment>
<dbReference type="SUPFAM" id="SSF54211">
    <property type="entry name" value="Ribosomal protein S5 domain 2-like"/>
    <property type="match status" value="1"/>
</dbReference>
<evidence type="ECO:0000256" key="7">
    <source>
        <dbReference type="ARBA" id="ARBA00022763"/>
    </source>
</evidence>
<evidence type="ECO:0000256" key="11">
    <source>
        <dbReference type="ARBA" id="ARBA00023242"/>
    </source>
</evidence>
<keyword evidence="7" id="KW-0227">DNA damage</keyword>
<dbReference type="Proteomes" id="UP000000305">
    <property type="component" value="Unassembled WGS sequence"/>
</dbReference>
<keyword evidence="9" id="KW-0007">Acetylation</keyword>
<keyword evidence="18" id="KW-1185">Reference proteome</keyword>
<comment type="subcellular location">
    <subcellularLocation>
        <location evidence="2">Chromosome</location>
    </subcellularLocation>
    <subcellularLocation>
        <location evidence="1">Nucleus</location>
    </subcellularLocation>
</comment>
<keyword evidence="5" id="KW-0597">Phosphoprotein</keyword>
<dbReference type="NCBIfam" id="TIGR00585">
    <property type="entry name" value="mutl"/>
    <property type="match status" value="1"/>
</dbReference>
<dbReference type="InterPro" id="IPR013507">
    <property type="entry name" value="DNA_mismatch_S5_2-like"/>
</dbReference>
<dbReference type="InterPro" id="IPR014762">
    <property type="entry name" value="DNA_mismatch_repair_CS"/>
</dbReference>
<dbReference type="GO" id="GO:0032389">
    <property type="term" value="C:MutLalpha complex"/>
    <property type="evidence" value="ECO:0000318"/>
    <property type="project" value="GO_Central"/>
</dbReference>
<dbReference type="PhylomeDB" id="E9G300"/>
<protein>
    <recommendedName>
        <fullName evidence="14">DNA mismatch repair protein MLH1</fullName>
    </recommendedName>
    <alternativeName>
        <fullName evidence="13">DNA mismatch repair protein Mlh1</fullName>
    </alternativeName>
    <alternativeName>
        <fullName evidence="15">MutL protein homolog 1</fullName>
    </alternativeName>
</protein>
<evidence type="ECO:0000256" key="10">
    <source>
        <dbReference type="ARBA" id="ARBA00023204"/>
    </source>
</evidence>
<keyword evidence="6" id="KW-0547">Nucleotide-binding</keyword>
<dbReference type="InterPro" id="IPR002099">
    <property type="entry name" value="MutL/Mlh/PMS"/>
</dbReference>
<dbReference type="STRING" id="6669.E9G300"/>
<keyword evidence="4" id="KW-0158">Chromosome</keyword>
<dbReference type="GO" id="GO:0005524">
    <property type="term" value="F:ATP binding"/>
    <property type="evidence" value="ECO:0007669"/>
    <property type="project" value="UniProtKB-KW"/>
</dbReference>
<dbReference type="EMBL" id="GL732530">
    <property type="protein sequence ID" value="EFX86130.1"/>
    <property type="molecule type" value="Genomic_DNA"/>
</dbReference>
<dbReference type="OMA" id="ANYHVKK"/>
<organism evidence="17 18">
    <name type="scientific">Daphnia pulex</name>
    <name type="common">Water flea</name>
    <dbReference type="NCBI Taxonomy" id="6669"/>
    <lineage>
        <taxon>Eukaryota</taxon>
        <taxon>Metazoa</taxon>
        <taxon>Ecdysozoa</taxon>
        <taxon>Arthropoda</taxon>
        <taxon>Crustacea</taxon>
        <taxon>Branchiopoda</taxon>
        <taxon>Diplostraca</taxon>
        <taxon>Cladocera</taxon>
        <taxon>Anomopoda</taxon>
        <taxon>Daphniidae</taxon>
        <taxon>Daphnia</taxon>
    </lineage>
</organism>
<sequence length="714" mass="80182">MEKTNKKPKNILKLDETVVNRIAAGEIIQRPANALKEMLENSLDAGSTSIQVTVKDGGLKLLKIQDNGSGINKEDFAIVCERFTTSKLQKFEDLNAIGTFGFRGEALASISHVAHLTIITKTVEMQCAYKSSYHNGKLVGASKPCAGTQGTQIVVEDLFYNVPTRRNALKSPSDEHNRIIEVITRFAVHNASVGFSLKKLNDNGSDVRTSPNSTQEDNIRILYGHAVAKDLIKLNVEDPVLKVKVNGLISNVDYAGAKFTMLLFINHRLVDSTPLKRALDSVYATYLAKGKHPFVYLSIEIAPNCVDVNVHPTKHEVHFLNEDAIIHKIQSTADILLKNASTSRSFAIQTVIPPSNFLNKPESRVTNSNATKVYDKQLVRTDSKDQKIDKFLDKSTTASESMMSSLDQSSFINQTSVEASYEPSISVNQRIEAERSEVPDKVRTIPREPEKNNSTISHGVTENITERRNFELTSLSQLREAVKNNTDQVLRDTFKDSIFVGCVSEKHCLIQHGTRLYIFCLERVAEEFFYQRFLEEFGNCGVICLSDPPPLYNLALMAMDQEDNEWRPEDGPKDYLGKQVAELLGCKSEMLNDYFSIQIEGNRHLAGIPLVLVGYIPDLTQLPSFVLRLASDVEWNVEKDCFDTVCRVMAKFYRKPNDHEVLNVGSDKDWKWTVEHVLYPAIKASLLPPKSWISDGTILQIADLPDLYKVFERC</sequence>